<reference evidence="2" key="1">
    <citation type="submission" date="2024-04" db="EMBL/GenBank/DDBJ databases">
        <title>Mariniflexile litorale, isolated from the shallow sediments of the Sea of Japan.</title>
        <authorList>
            <person name="Romanenko L."/>
            <person name="Isaeva M."/>
        </authorList>
    </citation>
    <scope>NUCLEOTIDE SEQUENCE [LARGE SCALE GENOMIC DNA]</scope>
    <source>
        <strain evidence="2">KMM 9835</strain>
    </source>
</reference>
<feature type="transmembrane region" description="Helical" evidence="1">
    <location>
        <begin position="103"/>
        <end position="124"/>
    </location>
</feature>
<feature type="transmembrane region" description="Helical" evidence="1">
    <location>
        <begin position="21"/>
        <end position="44"/>
    </location>
</feature>
<gene>
    <name evidence="2" type="ORF">QLS71_005130</name>
</gene>
<keyword evidence="1" id="KW-1133">Transmembrane helix</keyword>
<dbReference type="RefSeq" id="WP_308991401.1">
    <property type="nucleotide sequence ID" value="NZ_CP155618.1"/>
</dbReference>
<feature type="transmembrane region" description="Helical" evidence="1">
    <location>
        <begin position="199"/>
        <end position="218"/>
    </location>
</feature>
<feature type="transmembrane region" description="Helical" evidence="1">
    <location>
        <begin position="245"/>
        <end position="264"/>
    </location>
</feature>
<evidence type="ECO:0000313" key="3">
    <source>
        <dbReference type="Proteomes" id="UP001224325"/>
    </source>
</evidence>
<dbReference type="AlphaFoldDB" id="A0AAU7EH29"/>
<feature type="transmembrane region" description="Helical" evidence="1">
    <location>
        <begin position="166"/>
        <end position="187"/>
    </location>
</feature>
<keyword evidence="1" id="KW-0812">Transmembrane</keyword>
<feature type="transmembrane region" description="Helical" evidence="1">
    <location>
        <begin position="64"/>
        <end position="83"/>
    </location>
</feature>
<dbReference type="Proteomes" id="UP001224325">
    <property type="component" value="Chromosome"/>
</dbReference>
<proteinExistence type="predicted"/>
<accession>A0AAU7EH29</accession>
<sequence length="271" mass="31652">MFQNYFNIKRFNNAFRYDIKLYTKTYLSFCIGLFLILICIDLFFIKTNSNSSYGFGINQYLPLFYFTFIVGLIIVVGTSFPLLKNKKSAISYLMLPASVFEKFLIQFVIRIVCFVILFIPLFWLNFKIADSFSNLFEWGLKIQVGEFELFEAFKISNNGFRKAIDLIAALGGLFTLAAFLFTGATYFKKYALFKTILSFSATIAFVFLLFMVCTMFFFPEKFDLGRSPVNLEDYRISKHFINIQLYIYIMGIVSSFFLLPLAYFKLKEKEL</sequence>
<keyword evidence="3" id="KW-1185">Reference proteome</keyword>
<name>A0AAU7EH29_9FLAO</name>
<organism evidence="2 3">
    <name type="scientific">Mariniflexile litorale</name>
    <dbReference type="NCBI Taxonomy" id="3045158"/>
    <lineage>
        <taxon>Bacteria</taxon>
        <taxon>Pseudomonadati</taxon>
        <taxon>Bacteroidota</taxon>
        <taxon>Flavobacteriia</taxon>
        <taxon>Flavobacteriales</taxon>
        <taxon>Flavobacteriaceae</taxon>
        <taxon>Mariniflexile</taxon>
    </lineage>
</organism>
<evidence type="ECO:0000256" key="1">
    <source>
        <dbReference type="SAM" id="Phobius"/>
    </source>
</evidence>
<dbReference type="KEGG" id="mlil:QLS71_005130"/>
<evidence type="ECO:0008006" key="4">
    <source>
        <dbReference type="Google" id="ProtNLM"/>
    </source>
</evidence>
<dbReference type="EMBL" id="CP155618">
    <property type="protein sequence ID" value="XBL15399.1"/>
    <property type="molecule type" value="Genomic_DNA"/>
</dbReference>
<keyword evidence="1" id="KW-0472">Membrane</keyword>
<protein>
    <recommendedName>
        <fullName evidence="4">ABC-2 family transporter</fullName>
    </recommendedName>
</protein>
<evidence type="ECO:0000313" key="2">
    <source>
        <dbReference type="EMBL" id="XBL15399.1"/>
    </source>
</evidence>